<evidence type="ECO:0000313" key="3">
    <source>
        <dbReference type="EMBL" id="TBU12003.1"/>
    </source>
</evidence>
<dbReference type="EMBL" id="PITJ01000030">
    <property type="protein sequence ID" value="TBU05248.1"/>
    <property type="molecule type" value="Genomic_DNA"/>
</dbReference>
<sequence length="91" mass="10253">MAFKKSESIKRCGGILSKNRAMICDKCSTMCCICKDFLSTSYKAYICENCASFSPSCVICGYSIADNTAYYCFQCKTLEKDRDGCPMRHNF</sequence>
<keyword evidence="4" id="KW-1185">Reference proteome</keyword>
<dbReference type="OrthoDB" id="10248186at2759"/>
<comment type="caution">
    <text evidence="3">The sequence shown here is derived from an EMBL/GenBank/DDBJ whole genome shotgun (WGS) entry which is preliminary data.</text>
</comment>
<proteinExistence type="inferred from homology"/>
<dbReference type="InterPro" id="IPR005345">
    <property type="entry name" value="PHF5"/>
</dbReference>
<organism evidence="3 4">
    <name type="scientific">Hamiltosporidium tvaerminnensis</name>
    <dbReference type="NCBI Taxonomy" id="1176355"/>
    <lineage>
        <taxon>Eukaryota</taxon>
        <taxon>Fungi</taxon>
        <taxon>Fungi incertae sedis</taxon>
        <taxon>Microsporidia</taxon>
        <taxon>Dubosqiidae</taxon>
        <taxon>Hamiltosporidium</taxon>
    </lineage>
</organism>
<dbReference type="Proteomes" id="UP000292362">
    <property type="component" value="Unassembled WGS sequence"/>
</dbReference>
<evidence type="ECO:0000313" key="5">
    <source>
        <dbReference type="Proteomes" id="UP000292362"/>
    </source>
</evidence>
<reference evidence="4 5" key="1">
    <citation type="submission" date="2017-12" db="EMBL/GenBank/DDBJ databases">
        <authorList>
            <person name="Pombert J.-F."/>
            <person name="Haag K.L."/>
            <person name="Ebert D."/>
        </authorList>
    </citation>
    <scope>NUCLEOTIDE SEQUENCE [LARGE SCALE GENOMIC DNA]</scope>
    <source>
        <strain evidence="2">FI-OER-3-3</strain>
        <strain evidence="3">IL-G-3</strain>
    </source>
</reference>
<evidence type="ECO:0000313" key="2">
    <source>
        <dbReference type="EMBL" id="TBU05248.1"/>
    </source>
</evidence>
<dbReference type="PANTHER" id="PTHR13120">
    <property type="entry name" value="PHD FINGER-LIKE DOMAIN-CONTAINING PROTEIN 5A"/>
    <property type="match status" value="1"/>
</dbReference>
<dbReference type="EMBL" id="PITK01000943">
    <property type="protein sequence ID" value="TBU12003.1"/>
    <property type="molecule type" value="Genomic_DNA"/>
</dbReference>
<dbReference type="STRING" id="1176355.A0A4Q9LTQ1"/>
<dbReference type="AlphaFoldDB" id="A0A4Q9LTQ1"/>
<accession>A0A4Q9LTQ1</accession>
<protein>
    <submittedName>
        <fullName evidence="3">PHF5-like protein</fullName>
    </submittedName>
</protein>
<gene>
    <name evidence="2" type="ORF">CWI37_0030p0010</name>
    <name evidence="3" type="ORF">CWI38_0943p0040</name>
</gene>
<dbReference type="VEuPathDB" id="MicrosporidiaDB:CWI38_0943p0040"/>
<dbReference type="Pfam" id="PF03660">
    <property type="entry name" value="PHF5"/>
    <property type="match status" value="1"/>
</dbReference>
<dbReference type="VEuPathDB" id="MicrosporidiaDB:CWI37_0030p0010"/>
<comment type="similarity">
    <text evidence="1">Belongs to the PHF5 family.</text>
</comment>
<name>A0A4Q9LTQ1_9MICR</name>
<evidence type="ECO:0000256" key="1">
    <source>
        <dbReference type="ARBA" id="ARBA00008626"/>
    </source>
</evidence>
<dbReference type="Proteomes" id="UP000292282">
    <property type="component" value="Unassembled WGS sequence"/>
</dbReference>
<evidence type="ECO:0000313" key="4">
    <source>
        <dbReference type="Proteomes" id="UP000292282"/>
    </source>
</evidence>
<dbReference type="GO" id="GO:0000398">
    <property type="term" value="P:mRNA splicing, via spliceosome"/>
    <property type="evidence" value="ECO:0007669"/>
    <property type="project" value="InterPro"/>
</dbReference>